<dbReference type="InterPro" id="IPR036188">
    <property type="entry name" value="FAD/NAD-bd_sf"/>
</dbReference>
<evidence type="ECO:0008006" key="3">
    <source>
        <dbReference type="Google" id="ProtNLM"/>
    </source>
</evidence>
<evidence type="ECO:0000313" key="1">
    <source>
        <dbReference type="EMBL" id="AOO83747.1"/>
    </source>
</evidence>
<sequence length="59" mass="6206">MFHAFGFAGAGFQIAPGVGEVLAELIRDGESPTPIEAFSISCFTREPQRGVPPAGRPMS</sequence>
<dbReference type="STRING" id="1526658.BHK69_27850"/>
<reference evidence="1 2" key="1">
    <citation type="journal article" date="2015" name="Antonie Van Leeuwenhoek">
        <title>Bosea vaviloviae sp. nov., a new species of slow-growing rhizobia isolated from nodules of the relict species Vavilovia formosa (Stev.) Fed.</title>
        <authorList>
            <person name="Safronova V.I."/>
            <person name="Kuznetsova I.G."/>
            <person name="Sazanova A.L."/>
            <person name="Kimeklis A.K."/>
            <person name="Belimov A.A."/>
            <person name="Andronov E.E."/>
            <person name="Pinaev A.G."/>
            <person name="Chizhevskaya E.P."/>
            <person name="Pukhaev A.R."/>
            <person name="Popov K.P."/>
            <person name="Willems A."/>
            <person name="Tikhonovich I.A."/>
        </authorList>
    </citation>
    <scope>NUCLEOTIDE SEQUENCE [LARGE SCALE GENOMIC DNA]</scope>
    <source>
        <strain evidence="1 2">Vaf18</strain>
    </source>
</reference>
<dbReference type="Proteomes" id="UP000094969">
    <property type="component" value="Chromosome"/>
</dbReference>
<gene>
    <name evidence="1" type="ORF">BHK69_27850</name>
</gene>
<evidence type="ECO:0000313" key="2">
    <source>
        <dbReference type="Proteomes" id="UP000094969"/>
    </source>
</evidence>
<accession>A0A1D7U8P1</accession>
<protein>
    <recommendedName>
        <fullName evidence="3">FAD dependent oxidoreductase domain-containing protein</fullName>
    </recommendedName>
</protein>
<name>A0A1D7U8P1_9HYPH</name>
<dbReference type="EMBL" id="CP017147">
    <property type="protein sequence ID" value="AOO83747.1"/>
    <property type="molecule type" value="Genomic_DNA"/>
</dbReference>
<organism evidence="1 2">
    <name type="scientific">Bosea vaviloviae</name>
    <dbReference type="NCBI Taxonomy" id="1526658"/>
    <lineage>
        <taxon>Bacteria</taxon>
        <taxon>Pseudomonadati</taxon>
        <taxon>Pseudomonadota</taxon>
        <taxon>Alphaproteobacteria</taxon>
        <taxon>Hyphomicrobiales</taxon>
        <taxon>Boseaceae</taxon>
        <taxon>Bosea</taxon>
    </lineage>
</organism>
<dbReference type="KEGG" id="bvv:BHK69_27850"/>
<dbReference type="Gene3D" id="3.50.50.60">
    <property type="entry name" value="FAD/NAD(P)-binding domain"/>
    <property type="match status" value="1"/>
</dbReference>
<dbReference type="AlphaFoldDB" id="A0A1D7U8P1"/>
<keyword evidence="2" id="KW-1185">Reference proteome</keyword>
<proteinExistence type="predicted"/>